<sequence>MLAAYQANHQRFYLQNESDVGEARYSPDGKRIVTAAPSSRYLAGPLPARIFDALTGQPRAELRSATTITSAVFDPTGRRVLTTSSPGGAFSVPQEKLAEVSPRLWDADRGVEIASLAGGFLLQTDSSSFCPTGSTTKVVTPAIANTARVYNAAGELMLTLDGHTDRVTYAGYSPDGAKIVTISDDHTVRIWNAESGAELLKLDSWKNRLPDETAGQLVQSALFSPDSNHLLTCSVQLGVELWDLNRDESTALGCGHQIAFSPDGEQLAIAWDDTIRVLDWHNRTLRCQLIHDQWAVLVLQ</sequence>
<dbReference type="PANTHER" id="PTHR44019">
    <property type="entry name" value="WD REPEAT-CONTAINING PROTEIN 55"/>
    <property type="match status" value="1"/>
</dbReference>
<dbReference type="InterPro" id="IPR011047">
    <property type="entry name" value="Quinoprotein_ADH-like_sf"/>
</dbReference>
<dbReference type="AlphaFoldDB" id="A0A5B9MQY2"/>
<dbReference type="SMART" id="SM00320">
    <property type="entry name" value="WD40"/>
    <property type="match status" value="5"/>
</dbReference>
<feature type="repeat" description="WD" evidence="3">
    <location>
        <begin position="160"/>
        <end position="201"/>
    </location>
</feature>
<dbReference type="Proteomes" id="UP000321353">
    <property type="component" value="Chromosome"/>
</dbReference>
<dbReference type="PROSITE" id="PS50294">
    <property type="entry name" value="WD_REPEATS_REGION"/>
    <property type="match status" value="1"/>
</dbReference>
<keyword evidence="5" id="KW-1185">Reference proteome</keyword>
<dbReference type="SUPFAM" id="SSF50998">
    <property type="entry name" value="Quinoprotein alcohol dehydrogenase-like"/>
    <property type="match status" value="1"/>
</dbReference>
<reference evidence="4 5" key="1">
    <citation type="submission" date="2019-02" db="EMBL/GenBank/DDBJ databases">
        <title>Planctomycetal bacteria perform biofilm scaping via a novel small molecule.</title>
        <authorList>
            <person name="Jeske O."/>
            <person name="Boedeker C."/>
            <person name="Wiegand S."/>
            <person name="Breitling P."/>
            <person name="Kallscheuer N."/>
            <person name="Jogler M."/>
            <person name="Rohde M."/>
            <person name="Petersen J."/>
            <person name="Medema M.H."/>
            <person name="Surup F."/>
            <person name="Jogler C."/>
        </authorList>
    </citation>
    <scope>NUCLEOTIDE SEQUENCE [LARGE SCALE GENOMIC DNA]</scope>
    <source>
        <strain evidence="4 5">Mal15</strain>
    </source>
</reference>
<protein>
    <submittedName>
        <fullName evidence="4">WD domain, G-beta repeat</fullName>
    </submittedName>
</protein>
<dbReference type="InterPro" id="IPR015943">
    <property type="entry name" value="WD40/YVTN_repeat-like_dom_sf"/>
</dbReference>
<dbReference type="PROSITE" id="PS00678">
    <property type="entry name" value="WD_REPEATS_1"/>
    <property type="match status" value="1"/>
</dbReference>
<evidence type="ECO:0000313" key="4">
    <source>
        <dbReference type="EMBL" id="QEG02870.1"/>
    </source>
</evidence>
<dbReference type="Gene3D" id="2.130.10.10">
    <property type="entry name" value="YVTN repeat-like/Quinoprotein amine dehydrogenase"/>
    <property type="match status" value="2"/>
</dbReference>
<dbReference type="PROSITE" id="PS50082">
    <property type="entry name" value="WD_REPEATS_2"/>
    <property type="match status" value="1"/>
</dbReference>
<dbReference type="InterPro" id="IPR001680">
    <property type="entry name" value="WD40_rpt"/>
</dbReference>
<dbReference type="EMBL" id="CP036264">
    <property type="protein sequence ID" value="QEG02870.1"/>
    <property type="molecule type" value="Genomic_DNA"/>
</dbReference>
<evidence type="ECO:0000256" key="2">
    <source>
        <dbReference type="ARBA" id="ARBA00022737"/>
    </source>
</evidence>
<proteinExistence type="predicted"/>
<evidence type="ECO:0000313" key="5">
    <source>
        <dbReference type="Proteomes" id="UP000321353"/>
    </source>
</evidence>
<dbReference type="KEGG" id="smam:Mal15_69910"/>
<evidence type="ECO:0000256" key="3">
    <source>
        <dbReference type="PROSITE-ProRule" id="PRU00221"/>
    </source>
</evidence>
<name>A0A5B9MQY2_9BACT</name>
<accession>A0A5B9MQY2</accession>
<dbReference type="PANTHER" id="PTHR44019:SF8">
    <property type="entry name" value="POC1 CENTRIOLAR PROTEIN HOMOLOG"/>
    <property type="match status" value="1"/>
</dbReference>
<dbReference type="InterPro" id="IPR050505">
    <property type="entry name" value="WDR55/POC1"/>
</dbReference>
<gene>
    <name evidence="4" type="ORF">Mal15_69910</name>
</gene>
<keyword evidence="1 3" id="KW-0853">WD repeat</keyword>
<keyword evidence="2" id="KW-0677">Repeat</keyword>
<dbReference type="InterPro" id="IPR019775">
    <property type="entry name" value="WD40_repeat_CS"/>
</dbReference>
<dbReference type="Pfam" id="PF00400">
    <property type="entry name" value="WD40"/>
    <property type="match status" value="1"/>
</dbReference>
<evidence type="ECO:0000256" key="1">
    <source>
        <dbReference type="ARBA" id="ARBA00022574"/>
    </source>
</evidence>
<organism evidence="4 5">
    <name type="scientific">Stieleria maiorica</name>
    <dbReference type="NCBI Taxonomy" id="2795974"/>
    <lineage>
        <taxon>Bacteria</taxon>
        <taxon>Pseudomonadati</taxon>
        <taxon>Planctomycetota</taxon>
        <taxon>Planctomycetia</taxon>
        <taxon>Pirellulales</taxon>
        <taxon>Pirellulaceae</taxon>
        <taxon>Stieleria</taxon>
    </lineage>
</organism>